<feature type="transmembrane region" description="Helical" evidence="1">
    <location>
        <begin position="12"/>
        <end position="28"/>
    </location>
</feature>
<keyword evidence="1" id="KW-1133">Transmembrane helix</keyword>
<sequence length="67" mass="8101">MMKVFKNKRYWILMPPTLLIGISLIIFIPNNDGFPYAFSSLVLFWIVYYTRTYYAEKKNNRQNKESL</sequence>
<evidence type="ECO:0000256" key="1">
    <source>
        <dbReference type="SAM" id="Phobius"/>
    </source>
</evidence>
<protein>
    <submittedName>
        <fullName evidence="2">Uncharacterized protein</fullName>
    </submittedName>
</protein>
<gene>
    <name evidence="2" type="ORF">OSO01_16220</name>
</gene>
<comment type="caution">
    <text evidence="2">The sequence shown here is derived from an EMBL/GenBank/DDBJ whole genome shotgun (WGS) entry which is preliminary data.</text>
</comment>
<dbReference type="Proteomes" id="UP000321558">
    <property type="component" value="Unassembled WGS sequence"/>
</dbReference>
<reference evidence="2 3" key="1">
    <citation type="submission" date="2019-07" db="EMBL/GenBank/DDBJ databases">
        <title>Whole genome shotgun sequence of Oceanobacillus sojae NBRC 105379.</title>
        <authorList>
            <person name="Hosoyama A."/>
            <person name="Uohara A."/>
            <person name="Ohji S."/>
            <person name="Ichikawa N."/>
        </authorList>
    </citation>
    <scope>NUCLEOTIDE SEQUENCE [LARGE SCALE GENOMIC DNA]</scope>
    <source>
        <strain evidence="2 3">NBRC 105379</strain>
    </source>
</reference>
<feature type="transmembrane region" description="Helical" evidence="1">
    <location>
        <begin position="34"/>
        <end position="54"/>
    </location>
</feature>
<dbReference type="AlphaFoldDB" id="A0A511ZHG0"/>
<evidence type="ECO:0000313" key="3">
    <source>
        <dbReference type="Proteomes" id="UP000321558"/>
    </source>
</evidence>
<accession>A0A511ZHG0</accession>
<dbReference type="EMBL" id="BJYM01000005">
    <property type="protein sequence ID" value="GEN86883.1"/>
    <property type="molecule type" value="Genomic_DNA"/>
</dbReference>
<dbReference type="OrthoDB" id="2973739at2"/>
<organism evidence="2 3">
    <name type="scientific">Oceanobacillus sojae</name>
    <dbReference type="NCBI Taxonomy" id="582851"/>
    <lineage>
        <taxon>Bacteria</taxon>
        <taxon>Bacillati</taxon>
        <taxon>Bacillota</taxon>
        <taxon>Bacilli</taxon>
        <taxon>Bacillales</taxon>
        <taxon>Bacillaceae</taxon>
        <taxon>Oceanobacillus</taxon>
    </lineage>
</organism>
<keyword evidence="3" id="KW-1185">Reference proteome</keyword>
<evidence type="ECO:0000313" key="2">
    <source>
        <dbReference type="EMBL" id="GEN86883.1"/>
    </source>
</evidence>
<keyword evidence="1" id="KW-0472">Membrane</keyword>
<dbReference type="RefSeq" id="WP_147209897.1">
    <property type="nucleotide sequence ID" value="NZ_BJYM01000005.1"/>
</dbReference>
<name>A0A511ZHG0_9BACI</name>
<keyword evidence="1" id="KW-0812">Transmembrane</keyword>
<proteinExistence type="predicted"/>